<dbReference type="NCBIfam" id="TIGR01517">
    <property type="entry name" value="ATPase-IIB_Ca"/>
    <property type="match status" value="1"/>
</dbReference>
<dbReference type="Gene3D" id="3.40.1110.10">
    <property type="entry name" value="Calcium-transporting ATPase, cytoplasmic domain N"/>
    <property type="match status" value="1"/>
</dbReference>
<dbReference type="eggNOG" id="KOG0204">
    <property type="taxonomic scope" value="Eukaryota"/>
</dbReference>
<dbReference type="Gene3D" id="1.20.1110.10">
    <property type="entry name" value="Calcium-transporting ATPase, transmembrane domain"/>
    <property type="match status" value="1"/>
</dbReference>
<comment type="subcellular location">
    <subcellularLocation>
        <location evidence="17">Membrane</location>
        <topology evidence="17">Multi-pass membrane protein</topology>
    </subcellularLocation>
    <subcellularLocation>
        <location evidence="1">Vacuole membrane</location>
        <topology evidence="1">Multi-pass membrane protein</topology>
    </subcellularLocation>
</comment>
<keyword evidence="22" id="KW-1185">Reference proteome</keyword>
<dbReference type="SFLD" id="SFLDS00003">
    <property type="entry name" value="Haloacid_Dehalogenase"/>
    <property type="match status" value="1"/>
</dbReference>
<evidence type="ECO:0000256" key="12">
    <source>
        <dbReference type="ARBA" id="ARBA00022989"/>
    </source>
</evidence>
<feature type="compositionally biased region" description="Polar residues" evidence="18">
    <location>
        <begin position="525"/>
        <end position="536"/>
    </location>
</feature>
<evidence type="ECO:0000313" key="21">
    <source>
        <dbReference type="EnsemblFungi" id="EJT73819"/>
    </source>
</evidence>
<keyword evidence="4 17" id="KW-0109">Calcium transport</keyword>
<evidence type="ECO:0000256" key="4">
    <source>
        <dbReference type="ARBA" id="ARBA00022568"/>
    </source>
</evidence>
<feature type="transmembrane region" description="Helical" evidence="17">
    <location>
        <begin position="172"/>
        <end position="198"/>
    </location>
</feature>
<dbReference type="RefSeq" id="XP_009223763.1">
    <property type="nucleotide sequence ID" value="XM_009225499.1"/>
</dbReference>
<dbReference type="PROSITE" id="PS00154">
    <property type="entry name" value="ATPASE_E1_E2"/>
    <property type="match status" value="1"/>
</dbReference>
<feature type="region of interest" description="Disordered" evidence="18">
    <location>
        <begin position="525"/>
        <end position="571"/>
    </location>
</feature>
<dbReference type="EC" id="7.2.2.10" evidence="17"/>
<comment type="function">
    <text evidence="17">Catalyzes the hydrolysis of ATP coupled with the transport of calcium.</text>
</comment>
<evidence type="ECO:0000313" key="20">
    <source>
        <dbReference type="EMBL" id="EJT73819.1"/>
    </source>
</evidence>
<keyword evidence="11" id="KW-1278">Translocase</keyword>
<reference evidence="21" key="4">
    <citation type="journal article" date="2015" name="G3 (Bethesda)">
        <title>Genome sequences of three phytopathogenic species of the Magnaporthaceae family of fungi.</title>
        <authorList>
            <person name="Okagaki L.H."/>
            <person name="Nunes C.C."/>
            <person name="Sailsbery J."/>
            <person name="Clay B."/>
            <person name="Brown D."/>
            <person name="John T."/>
            <person name="Oh Y."/>
            <person name="Young N."/>
            <person name="Fitzgerald M."/>
            <person name="Haas B.J."/>
            <person name="Zeng Q."/>
            <person name="Young S."/>
            <person name="Adiconis X."/>
            <person name="Fan L."/>
            <person name="Levin J.Z."/>
            <person name="Mitchell T.K."/>
            <person name="Okubara P.A."/>
            <person name="Farman M.L."/>
            <person name="Kohn L.M."/>
            <person name="Birren B."/>
            <person name="Ma L.-J."/>
            <person name="Dean R.A."/>
        </authorList>
    </citation>
    <scope>NUCLEOTIDE SEQUENCE</scope>
    <source>
        <strain evidence="21">R3-111a-1</strain>
    </source>
</reference>
<evidence type="ECO:0000256" key="17">
    <source>
        <dbReference type="RuleBase" id="RU361146"/>
    </source>
</evidence>
<dbReference type="SUPFAM" id="SSF56784">
    <property type="entry name" value="HAD-like"/>
    <property type="match status" value="1"/>
</dbReference>
<feature type="compositionally biased region" description="Low complexity" evidence="18">
    <location>
        <begin position="26"/>
        <end position="35"/>
    </location>
</feature>
<dbReference type="Pfam" id="PF00122">
    <property type="entry name" value="E1-E2_ATPase"/>
    <property type="match status" value="1"/>
</dbReference>
<comment type="caution">
    <text evidence="17">Lacks conserved residue(s) required for the propagation of feature annotation.</text>
</comment>
<dbReference type="FunFam" id="2.70.150.10:FF:000028">
    <property type="entry name" value="Calcium-transporting ATPase"/>
    <property type="match status" value="1"/>
</dbReference>
<dbReference type="PANTHER" id="PTHR24093:SF369">
    <property type="entry name" value="CALCIUM-TRANSPORTING ATPASE"/>
    <property type="match status" value="1"/>
</dbReference>
<feature type="transmembrane region" description="Helical" evidence="17">
    <location>
        <begin position="210"/>
        <end position="230"/>
    </location>
</feature>
<evidence type="ECO:0000259" key="19">
    <source>
        <dbReference type="SMART" id="SM00831"/>
    </source>
</evidence>
<dbReference type="GO" id="GO:0005388">
    <property type="term" value="F:P-type calcium transporter activity"/>
    <property type="evidence" value="ECO:0007669"/>
    <property type="project" value="UniProtKB-EC"/>
</dbReference>
<evidence type="ECO:0000256" key="3">
    <source>
        <dbReference type="ARBA" id="ARBA00022554"/>
    </source>
</evidence>
<dbReference type="Gene3D" id="3.40.50.1000">
    <property type="entry name" value="HAD superfamily/HAD-like"/>
    <property type="match status" value="1"/>
</dbReference>
<gene>
    <name evidence="21" type="primary">20348132</name>
    <name evidence="20" type="ORF">GGTG_07674</name>
</gene>
<comment type="function">
    <text evidence="16">This magnesium-dependent enzyme catalyzes the hydrolysis of ATP coupled with the transport of calcium. Transports the calcium to the vacuole and participates in the control of the cytosolic free calcium.</text>
</comment>
<keyword evidence="12 17" id="KW-1133">Transmembrane helix</keyword>
<dbReference type="EnsemblFungi" id="EJT73819">
    <property type="protein sequence ID" value="EJT73819"/>
    <property type="gene ID" value="GGTG_07674"/>
</dbReference>
<dbReference type="HOGENOM" id="CLU_002360_9_3_1"/>
<dbReference type="InterPro" id="IPR006408">
    <property type="entry name" value="P-type_ATPase_IIB"/>
</dbReference>
<feature type="region of interest" description="Disordered" evidence="18">
    <location>
        <begin position="1"/>
        <end position="50"/>
    </location>
</feature>
<dbReference type="GeneID" id="20348132"/>
<dbReference type="InterPro" id="IPR023298">
    <property type="entry name" value="ATPase_P-typ_TM_dom_sf"/>
</dbReference>
<evidence type="ECO:0000256" key="9">
    <source>
        <dbReference type="ARBA" id="ARBA00022840"/>
    </source>
</evidence>
<dbReference type="InterPro" id="IPR023299">
    <property type="entry name" value="ATPase_P-typ_cyto_dom_N"/>
</dbReference>
<comment type="similarity">
    <text evidence="17">Belongs to the cation transport ATPase (P-type) (TC 3.A.3) family.</text>
</comment>
<evidence type="ECO:0000256" key="6">
    <source>
        <dbReference type="ARBA" id="ARBA00022723"/>
    </source>
</evidence>
<comment type="catalytic activity">
    <reaction evidence="15 17">
        <text>Ca(2+)(in) + ATP + H2O = Ca(2+)(out) + ADP + phosphate + H(+)</text>
        <dbReference type="Rhea" id="RHEA:18105"/>
        <dbReference type="ChEBI" id="CHEBI:15377"/>
        <dbReference type="ChEBI" id="CHEBI:15378"/>
        <dbReference type="ChEBI" id="CHEBI:29108"/>
        <dbReference type="ChEBI" id="CHEBI:30616"/>
        <dbReference type="ChEBI" id="CHEBI:43474"/>
        <dbReference type="ChEBI" id="CHEBI:456216"/>
        <dbReference type="EC" id="7.2.2.10"/>
    </reaction>
</comment>
<evidence type="ECO:0000256" key="2">
    <source>
        <dbReference type="ARBA" id="ARBA00022448"/>
    </source>
</evidence>
<dbReference type="GO" id="GO:0016887">
    <property type="term" value="F:ATP hydrolysis activity"/>
    <property type="evidence" value="ECO:0007669"/>
    <property type="project" value="InterPro"/>
</dbReference>
<feature type="region of interest" description="Disordered" evidence="18">
    <location>
        <begin position="1316"/>
        <end position="1336"/>
    </location>
</feature>
<dbReference type="SMART" id="SM00831">
    <property type="entry name" value="Cation_ATPase_N"/>
    <property type="match status" value="1"/>
</dbReference>
<dbReference type="InterPro" id="IPR018303">
    <property type="entry name" value="ATPase_P-typ_P_site"/>
</dbReference>
<keyword evidence="7 17" id="KW-0547">Nucleotide-binding</keyword>
<dbReference type="EMBL" id="GL385398">
    <property type="protein sequence ID" value="EJT73819.1"/>
    <property type="molecule type" value="Genomic_DNA"/>
</dbReference>
<feature type="compositionally biased region" description="Basic and acidic residues" evidence="18">
    <location>
        <begin position="544"/>
        <end position="553"/>
    </location>
</feature>
<dbReference type="SUPFAM" id="SSF81665">
    <property type="entry name" value="Calcium ATPase, transmembrane domain M"/>
    <property type="match status" value="1"/>
</dbReference>
<dbReference type="PANTHER" id="PTHR24093">
    <property type="entry name" value="CATION TRANSPORTING ATPASE"/>
    <property type="match status" value="1"/>
</dbReference>
<dbReference type="SFLD" id="SFLDF00027">
    <property type="entry name" value="p-type_atpase"/>
    <property type="match status" value="1"/>
</dbReference>
<evidence type="ECO:0000256" key="10">
    <source>
        <dbReference type="ARBA" id="ARBA00022842"/>
    </source>
</evidence>
<dbReference type="VEuPathDB" id="FungiDB:GGTG_07674"/>
<protein>
    <recommendedName>
        <fullName evidence="17">Calcium-transporting ATPase</fullName>
        <ecNumber evidence="17">7.2.2.10</ecNumber>
    </recommendedName>
</protein>
<keyword evidence="2 17" id="KW-0813">Transport</keyword>
<dbReference type="NCBIfam" id="TIGR01494">
    <property type="entry name" value="ATPase_P-type"/>
    <property type="match status" value="2"/>
</dbReference>
<dbReference type="SUPFAM" id="SSF81660">
    <property type="entry name" value="Metal cation-transporting ATPase, ATP-binding domain N"/>
    <property type="match status" value="1"/>
</dbReference>
<evidence type="ECO:0000256" key="8">
    <source>
        <dbReference type="ARBA" id="ARBA00022837"/>
    </source>
</evidence>
<feature type="compositionally biased region" description="Basic and acidic residues" evidence="18">
    <location>
        <begin position="1254"/>
        <end position="1280"/>
    </location>
</feature>
<dbReference type="STRING" id="644352.J3P2C7"/>
<keyword evidence="5 17" id="KW-0812">Transmembrane</keyword>
<dbReference type="FunFam" id="3.40.50.1000:FF:000018">
    <property type="entry name" value="Calcium-transporting ATPase"/>
    <property type="match status" value="1"/>
</dbReference>
<keyword evidence="9 17" id="KW-0067">ATP-binding</keyword>
<feature type="transmembrane region" description="Helical" evidence="17">
    <location>
        <begin position="436"/>
        <end position="462"/>
    </location>
</feature>
<keyword evidence="10" id="KW-0460">Magnesium</keyword>
<dbReference type="PRINTS" id="PR00119">
    <property type="entry name" value="CATATPASE"/>
</dbReference>
<dbReference type="Pfam" id="PF00690">
    <property type="entry name" value="Cation_ATPase_N"/>
    <property type="match status" value="1"/>
</dbReference>
<keyword evidence="14 17" id="KW-0472">Membrane</keyword>
<name>J3P2C7_GAET3</name>
<reference evidence="21" key="5">
    <citation type="submission" date="2018-04" db="UniProtKB">
        <authorList>
            <consortium name="EnsemblFungi"/>
        </authorList>
    </citation>
    <scope>IDENTIFICATION</scope>
    <source>
        <strain evidence="21">R3-111a-1</strain>
    </source>
</reference>
<keyword evidence="13 17" id="KW-0406">Ion transport</keyword>
<keyword evidence="8 17" id="KW-0106">Calcium</keyword>
<feature type="transmembrane region" description="Helical" evidence="17">
    <location>
        <begin position="393"/>
        <end position="416"/>
    </location>
</feature>
<dbReference type="GO" id="GO:0006874">
    <property type="term" value="P:intracellular calcium ion homeostasis"/>
    <property type="evidence" value="ECO:0007669"/>
    <property type="project" value="UniProtKB-ARBA"/>
</dbReference>
<evidence type="ECO:0000313" key="22">
    <source>
        <dbReference type="Proteomes" id="UP000006039"/>
    </source>
</evidence>
<sequence>MADHETRSASPTGMASPTSITFAENTTPPKSSTPTKPDELDLTDSHPVPNNRFAFTPAQLNKLATARTIAALDAFGGLHGLAAGLRTDLAAGLSVDEASFDDTVAFEEAVAAGKEHRKPKTMPLPSDGKKGHELAPAFKLEFGAEQKGFTDRRRIFGENRVPRRKQKSFLQLAWIAFNDKLMFLLTVSATISLALGIYETVSSSNDEPKIQWVDGVTVVVAIVVIVFATATTDWRKNAKFAKLTARKEQRDVKVIRSGKTQNISIYDLLVGDVMHIETGDVVAVDGVLIRGSGIQVDESSLSGESDLVHKSAVAQGKGEEVSGIASLKQSAVHRVSASDPFILSGTTVNGGVGSYLVISVGVNSTFGRTLHLVQNDVEPTPLQQKLGKLAKQLITFGVIAGFIFFLILFIRFVVNVTKQNPLKTPSENAMTFFKTLILAVTVIVVTVPEGLALAVTLALAFATSRMLQDNNLVRMIRSCEVMGNATCICSDKTGTLTQNKMTVVAGHIGMSDSFGDAVVGTSPGSLGNVPNSQASASGEEVDETEKKAMRKSTETPAAAVASPPASRDTGPMGLMQSLTTEAGALIKDGIALNSTAFEDGDGKYVGMSTETALLDFARSYLGMGPVNEERENANIVDLLPFDASNKWMAVMVQLPNDRGFRMFVKGAAEVVLGRCKTILTDPTGSKEQGGSGLTAEELPEETRAELRETVCSYAVQMLRPVAMAYRDFKDPSEIFRDPKDPTSVRFRELFRTSGLTWTCIFGIKDPLRPEVIDSVRQCQEAGVLVRMVTGDNFLTAKAIASECGIYTAGGVAMDGPTFRRLTPMQMDIIIPRLQVLARSSPEDKLTLVSHLKKMHETVAVTGDGTNDALALKAADVGFAMGVQGTEVAKEAASIILLDDNFKSIVKALLWGRTVNDAVRKFLQFQFTINITAGTLTVVSELAGDNVFKVVQLLWMNLIMDIFASVGLATDWPSEDFLKRKPQPRRAPLVSITMWKMILGQALYQLIVIFTLHYVESDIFTQTMVFNTYIMFQLFNQHNCRRVDNKLNIWYQGVLRNPFFLGVQLATIAGQMVIIWKGGEAFDTVPLDGPQWGWSLLFGVMPIPLGAALRCVPDHYVESAFRVLGRVLRFFKPAAMLLVPSRFSKVKRKHNLERRQSRISAATAGDDDEELGRLEDWILHAGAVLRRPIDYGIPGYAEPGGAHAGISLESRIQIMPAAQRQALAAAAQVHAMASGGGSVDLGALIEASRTAAEGGRSEGHLSREAEHQGFEVHPDTNREDPIMPSQVVDQDKWKKVPPSQDPDVVRYLASQNIRTGEAKKEGHGHVRPIVFGPSAGG</sequence>
<dbReference type="Pfam" id="PF00689">
    <property type="entry name" value="Cation_ATPase_C"/>
    <property type="match status" value="1"/>
</dbReference>
<dbReference type="InterPro" id="IPR036412">
    <property type="entry name" value="HAD-like_sf"/>
</dbReference>
<reference evidence="20" key="3">
    <citation type="submission" date="2010-09" db="EMBL/GenBank/DDBJ databases">
        <title>Annotation of Gaeumannomyces graminis var. tritici R3-111a-1.</title>
        <authorList>
            <consortium name="The Broad Institute Genome Sequencing Platform"/>
            <person name="Ma L.-J."/>
            <person name="Dead R."/>
            <person name="Young S.K."/>
            <person name="Zeng Q."/>
            <person name="Gargeya S."/>
            <person name="Fitzgerald M."/>
            <person name="Haas B."/>
            <person name="Abouelleil A."/>
            <person name="Alvarado L."/>
            <person name="Arachchi H.M."/>
            <person name="Berlin A."/>
            <person name="Brown A."/>
            <person name="Chapman S.B."/>
            <person name="Chen Z."/>
            <person name="Dunbar C."/>
            <person name="Freedman E."/>
            <person name="Gearin G."/>
            <person name="Gellesch M."/>
            <person name="Goldberg J."/>
            <person name="Griggs A."/>
            <person name="Gujja S."/>
            <person name="Heiman D."/>
            <person name="Howarth C."/>
            <person name="Larson L."/>
            <person name="Lui A."/>
            <person name="MacDonald P.J.P."/>
            <person name="Mehta T."/>
            <person name="Montmayeur A."/>
            <person name="Murphy C."/>
            <person name="Neiman D."/>
            <person name="Pearson M."/>
            <person name="Priest M."/>
            <person name="Roberts A."/>
            <person name="Saif S."/>
            <person name="Shea T."/>
            <person name="Shenoy N."/>
            <person name="Sisk P."/>
            <person name="Stolte C."/>
            <person name="Sykes S."/>
            <person name="Yandava C."/>
            <person name="Wortman J."/>
            <person name="Nusbaum C."/>
            <person name="Birren B."/>
        </authorList>
    </citation>
    <scope>NUCLEOTIDE SEQUENCE</scope>
    <source>
        <strain evidence="20">R3-111a-1</strain>
    </source>
</reference>
<dbReference type="InterPro" id="IPR044492">
    <property type="entry name" value="P_typ_ATPase_HD_dom"/>
</dbReference>
<dbReference type="FunCoup" id="J3P2C7">
    <property type="interactions" value="429"/>
</dbReference>
<evidence type="ECO:0000256" key="16">
    <source>
        <dbReference type="ARBA" id="ARBA00059328"/>
    </source>
</evidence>
<feature type="region of interest" description="Disordered" evidence="18">
    <location>
        <begin position="1253"/>
        <end position="1299"/>
    </location>
</feature>
<keyword evidence="6" id="KW-0479">Metal-binding</keyword>
<dbReference type="GO" id="GO:0046872">
    <property type="term" value="F:metal ion binding"/>
    <property type="evidence" value="ECO:0007669"/>
    <property type="project" value="UniProtKB-KW"/>
</dbReference>
<evidence type="ECO:0000256" key="15">
    <source>
        <dbReference type="ARBA" id="ARBA00048694"/>
    </source>
</evidence>
<evidence type="ECO:0000256" key="14">
    <source>
        <dbReference type="ARBA" id="ARBA00023136"/>
    </source>
</evidence>
<accession>J3P2C7</accession>
<feature type="domain" description="Cation-transporting P-type ATPase N-terminal" evidence="19">
    <location>
        <begin position="77"/>
        <end position="197"/>
    </location>
</feature>
<evidence type="ECO:0000256" key="7">
    <source>
        <dbReference type="ARBA" id="ARBA00022741"/>
    </source>
</evidence>
<evidence type="ECO:0000256" key="18">
    <source>
        <dbReference type="SAM" id="MobiDB-lite"/>
    </source>
</evidence>
<dbReference type="InterPro" id="IPR006068">
    <property type="entry name" value="ATPase_P-typ_cation-transptr_C"/>
</dbReference>
<evidence type="ECO:0000256" key="13">
    <source>
        <dbReference type="ARBA" id="ARBA00023065"/>
    </source>
</evidence>
<keyword evidence="3" id="KW-0926">Vacuole</keyword>
<evidence type="ECO:0000256" key="1">
    <source>
        <dbReference type="ARBA" id="ARBA00004128"/>
    </source>
</evidence>
<dbReference type="InterPro" id="IPR023214">
    <property type="entry name" value="HAD_sf"/>
</dbReference>
<proteinExistence type="inferred from homology"/>
<dbReference type="Pfam" id="PF13246">
    <property type="entry name" value="Cation_ATPase"/>
    <property type="match status" value="1"/>
</dbReference>
<dbReference type="Proteomes" id="UP000006039">
    <property type="component" value="Unassembled WGS sequence"/>
</dbReference>
<organism evidence="20">
    <name type="scientific">Gaeumannomyces tritici (strain R3-111a-1)</name>
    <name type="common">Wheat and barley take-all root rot fungus</name>
    <name type="synonym">Gaeumannomyces graminis var. tritici</name>
    <dbReference type="NCBI Taxonomy" id="644352"/>
    <lineage>
        <taxon>Eukaryota</taxon>
        <taxon>Fungi</taxon>
        <taxon>Dikarya</taxon>
        <taxon>Ascomycota</taxon>
        <taxon>Pezizomycotina</taxon>
        <taxon>Sordariomycetes</taxon>
        <taxon>Sordariomycetidae</taxon>
        <taxon>Magnaporthales</taxon>
        <taxon>Magnaporthaceae</taxon>
        <taxon>Gaeumannomyces</taxon>
    </lineage>
</organism>
<reference evidence="22" key="1">
    <citation type="submission" date="2010-07" db="EMBL/GenBank/DDBJ databases">
        <title>The genome sequence of Gaeumannomyces graminis var. tritici strain R3-111a-1.</title>
        <authorList>
            <consortium name="The Broad Institute Genome Sequencing Platform"/>
            <person name="Ma L.-J."/>
            <person name="Dead R."/>
            <person name="Young S."/>
            <person name="Zeng Q."/>
            <person name="Koehrsen M."/>
            <person name="Alvarado L."/>
            <person name="Berlin A."/>
            <person name="Chapman S.B."/>
            <person name="Chen Z."/>
            <person name="Freedman E."/>
            <person name="Gellesch M."/>
            <person name="Goldberg J."/>
            <person name="Griggs A."/>
            <person name="Gujja S."/>
            <person name="Heilman E.R."/>
            <person name="Heiman D."/>
            <person name="Hepburn T."/>
            <person name="Howarth C."/>
            <person name="Jen D."/>
            <person name="Larson L."/>
            <person name="Mehta T."/>
            <person name="Neiman D."/>
            <person name="Pearson M."/>
            <person name="Roberts A."/>
            <person name="Saif S."/>
            <person name="Shea T."/>
            <person name="Shenoy N."/>
            <person name="Sisk P."/>
            <person name="Stolte C."/>
            <person name="Sykes S."/>
            <person name="Walk T."/>
            <person name="White J."/>
            <person name="Yandava C."/>
            <person name="Haas B."/>
            <person name="Nusbaum C."/>
            <person name="Birren B."/>
        </authorList>
    </citation>
    <scope>NUCLEOTIDE SEQUENCE [LARGE SCALE GENOMIC DNA]</scope>
    <source>
        <strain evidence="22">R3-111a-1</strain>
    </source>
</reference>
<dbReference type="InterPro" id="IPR001757">
    <property type="entry name" value="P_typ_ATPase"/>
</dbReference>
<dbReference type="InterPro" id="IPR059000">
    <property type="entry name" value="ATPase_P-type_domA"/>
</dbReference>
<dbReference type="InterPro" id="IPR004014">
    <property type="entry name" value="ATPase_P-typ_cation-transptr_N"/>
</dbReference>
<reference evidence="20" key="2">
    <citation type="submission" date="2010-07" db="EMBL/GenBank/DDBJ databases">
        <authorList>
            <consortium name="The Broad Institute Genome Sequencing Platform"/>
            <consortium name="Broad Institute Genome Sequencing Center for Infectious Disease"/>
            <person name="Ma L.-J."/>
            <person name="Dead R."/>
            <person name="Young S."/>
            <person name="Zeng Q."/>
            <person name="Koehrsen M."/>
            <person name="Alvarado L."/>
            <person name="Berlin A."/>
            <person name="Chapman S.B."/>
            <person name="Chen Z."/>
            <person name="Freedman E."/>
            <person name="Gellesch M."/>
            <person name="Goldberg J."/>
            <person name="Griggs A."/>
            <person name="Gujja S."/>
            <person name="Heilman E.R."/>
            <person name="Heiman D."/>
            <person name="Hepburn T."/>
            <person name="Howarth C."/>
            <person name="Jen D."/>
            <person name="Larson L."/>
            <person name="Mehta T."/>
            <person name="Neiman D."/>
            <person name="Pearson M."/>
            <person name="Roberts A."/>
            <person name="Saif S."/>
            <person name="Shea T."/>
            <person name="Shenoy N."/>
            <person name="Sisk P."/>
            <person name="Stolte C."/>
            <person name="Sykes S."/>
            <person name="Walk T."/>
            <person name="White J."/>
            <person name="Yandava C."/>
            <person name="Haas B."/>
            <person name="Nusbaum C."/>
            <person name="Birren B."/>
        </authorList>
    </citation>
    <scope>NUCLEOTIDE SEQUENCE</scope>
    <source>
        <strain evidence="20">R3-111a-1</strain>
    </source>
</reference>
<dbReference type="InterPro" id="IPR008250">
    <property type="entry name" value="ATPase_P-typ_transduc_dom_A_sf"/>
</dbReference>
<dbReference type="Pfam" id="PF08282">
    <property type="entry name" value="Hydrolase_3"/>
    <property type="match status" value="1"/>
</dbReference>
<evidence type="ECO:0000256" key="5">
    <source>
        <dbReference type="ARBA" id="ARBA00022692"/>
    </source>
</evidence>
<feature type="compositionally biased region" description="Polar residues" evidence="18">
    <location>
        <begin position="8"/>
        <end position="25"/>
    </location>
</feature>
<evidence type="ECO:0000256" key="11">
    <source>
        <dbReference type="ARBA" id="ARBA00022967"/>
    </source>
</evidence>
<dbReference type="GO" id="GO:0005774">
    <property type="term" value="C:vacuolar membrane"/>
    <property type="evidence" value="ECO:0007669"/>
    <property type="project" value="UniProtKB-SubCell"/>
</dbReference>
<dbReference type="Gene3D" id="2.70.150.10">
    <property type="entry name" value="Calcium-transporting ATPase, cytoplasmic transduction domain A"/>
    <property type="match status" value="1"/>
</dbReference>
<dbReference type="GO" id="GO:0005886">
    <property type="term" value="C:plasma membrane"/>
    <property type="evidence" value="ECO:0007669"/>
    <property type="project" value="TreeGrafter"/>
</dbReference>
<dbReference type="SFLD" id="SFLDG00002">
    <property type="entry name" value="C1.7:_P-type_atpase_like"/>
    <property type="match status" value="1"/>
</dbReference>
<dbReference type="GO" id="GO:0005524">
    <property type="term" value="F:ATP binding"/>
    <property type="evidence" value="ECO:0007669"/>
    <property type="project" value="UniProtKB-KW"/>
</dbReference>
<feature type="compositionally biased region" description="Low complexity" evidence="18">
    <location>
        <begin position="556"/>
        <end position="566"/>
    </location>
</feature>
<dbReference type="SUPFAM" id="SSF81653">
    <property type="entry name" value="Calcium ATPase, transduction domain A"/>
    <property type="match status" value="1"/>
</dbReference>
<dbReference type="OrthoDB" id="3352408at2759"/>